<reference evidence="3" key="1">
    <citation type="submission" date="2023-01" db="EMBL/GenBank/DDBJ databases">
        <title>Vibrio sp. CB1-14 genome sequencing.</title>
        <authorList>
            <person name="Otstavnykh N."/>
            <person name="Isaeva M."/>
            <person name="Meleshko D."/>
        </authorList>
    </citation>
    <scope>NUCLEOTIDE SEQUENCE</scope>
    <source>
        <strain evidence="3">CB1-14</strain>
        <plasmid evidence="3">p1</plasmid>
    </source>
</reference>
<dbReference type="PROSITE" id="PS50883">
    <property type="entry name" value="EAL"/>
    <property type="match status" value="1"/>
</dbReference>
<evidence type="ECO:0000256" key="1">
    <source>
        <dbReference type="SAM" id="Phobius"/>
    </source>
</evidence>
<sequence>MQYIQHRLNFLLSPRWVYNAGALLLALLFSLFASLSLSLYQVHDEIRHDIDHLDQIVSVAIKYGLEKPTLSVDSTVSGECSIDTIEQLEKLYVSHLLMSIPIVSLDKQHPYTYCSPFGVEQFDETNFKNLLNTELKGEMWRLAIVSLPTAPKNLTYLYGSNGINGFLFPLRTEYLFLENDLDHQRSIRLSLQHVNYTILEIGSMPTSDRLYSNAVDSKYLPLTFEASVSTARVLSRFYEQLWPATTILFLVSFTVLLLCVSYWHAKKEIALQKAIRDAQFFPYYQPIVDAKTGLMVGVEALLRWLPSDGQIIEPRKFIKHLEQSGAIIPVTENLIQTVYQELSPLMDQHEQFYCSVNITPLHLQNDDFYRYLQRATLDCSKLVLELTEREPIDDLELARQRIVLLKTLGVKISLDDAGTGYGGNSYLHCLDIDTIKIDKMFTHSIDEGQSAVLDGYIEMAKQLKLELVAEGVENEREARGLLLRGVFHHQGYFYGKPMPIKDLKAWCLSHGFSECKDELVTEEELKVSH</sequence>
<dbReference type="EMBL" id="CP115922">
    <property type="protein sequence ID" value="XCD19267.1"/>
    <property type="molecule type" value="Genomic_DNA"/>
</dbReference>
<keyword evidence="1" id="KW-1133">Transmembrane helix</keyword>
<dbReference type="KEGG" id="vck:PG915_24220"/>
<dbReference type="SUPFAM" id="SSF141868">
    <property type="entry name" value="EAL domain-like"/>
    <property type="match status" value="1"/>
</dbReference>
<dbReference type="PANTHER" id="PTHR33121:SF56">
    <property type="entry name" value="SIGNALLING PROTEIN WITH EAL AND C2 DOMAINS"/>
    <property type="match status" value="1"/>
</dbReference>
<feature type="transmembrane region" description="Helical" evidence="1">
    <location>
        <begin position="241"/>
        <end position="263"/>
    </location>
</feature>
<proteinExistence type="predicted"/>
<accession>A0AAU8BTI0</accession>
<geneLocation type="plasmid" evidence="3">
    <name>p1</name>
</geneLocation>
<keyword evidence="1" id="KW-0472">Membrane</keyword>
<dbReference type="Pfam" id="PF00563">
    <property type="entry name" value="EAL"/>
    <property type="match status" value="1"/>
</dbReference>
<keyword evidence="1" id="KW-0812">Transmembrane</keyword>
<dbReference type="InterPro" id="IPR050706">
    <property type="entry name" value="Cyclic-di-GMP_PDE-like"/>
</dbReference>
<dbReference type="Gene3D" id="3.20.20.450">
    <property type="entry name" value="EAL domain"/>
    <property type="match status" value="1"/>
</dbReference>
<protein>
    <submittedName>
        <fullName evidence="3">EAL domain-containing protein</fullName>
    </submittedName>
</protein>
<dbReference type="InterPro" id="IPR001633">
    <property type="entry name" value="EAL_dom"/>
</dbReference>
<dbReference type="InterPro" id="IPR035919">
    <property type="entry name" value="EAL_sf"/>
</dbReference>
<evidence type="ECO:0000313" key="3">
    <source>
        <dbReference type="EMBL" id="XCD19267.1"/>
    </source>
</evidence>
<feature type="transmembrane region" description="Helical" evidence="1">
    <location>
        <begin position="16"/>
        <end position="40"/>
    </location>
</feature>
<name>A0AAU8BTI0_9VIBR</name>
<dbReference type="RefSeq" id="WP_353500385.1">
    <property type="nucleotide sequence ID" value="NZ_CP115922.1"/>
</dbReference>
<dbReference type="CDD" id="cd01948">
    <property type="entry name" value="EAL"/>
    <property type="match status" value="1"/>
</dbReference>
<dbReference type="AlphaFoldDB" id="A0AAU8BTI0"/>
<organism evidence="3">
    <name type="scientific">Vibrio chaetopteri</name>
    <dbReference type="NCBI Taxonomy" id="3016528"/>
    <lineage>
        <taxon>Bacteria</taxon>
        <taxon>Pseudomonadati</taxon>
        <taxon>Pseudomonadota</taxon>
        <taxon>Gammaproteobacteria</taxon>
        <taxon>Vibrionales</taxon>
        <taxon>Vibrionaceae</taxon>
        <taxon>Vibrio</taxon>
    </lineage>
</organism>
<dbReference type="PANTHER" id="PTHR33121">
    <property type="entry name" value="CYCLIC DI-GMP PHOSPHODIESTERASE PDEF"/>
    <property type="match status" value="1"/>
</dbReference>
<dbReference type="SMART" id="SM00052">
    <property type="entry name" value="EAL"/>
    <property type="match status" value="1"/>
</dbReference>
<dbReference type="GO" id="GO:0071111">
    <property type="term" value="F:cyclic-guanylate-specific phosphodiesterase activity"/>
    <property type="evidence" value="ECO:0007669"/>
    <property type="project" value="InterPro"/>
</dbReference>
<keyword evidence="3" id="KW-0614">Plasmid</keyword>
<evidence type="ECO:0000259" key="2">
    <source>
        <dbReference type="PROSITE" id="PS50883"/>
    </source>
</evidence>
<gene>
    <name evidence="3" type="ORF">PG915_24220</name>
</gene>
<feature type="domain" description="EAL" evidence="2">
    <location>
        <begin position="264"/>
        <end position="511"/>
    </location>
</feature>